<dbReference type="GO" id="GO:0007165">
    <property type="term" value="P:signal transduction"/>
    <property type="evidence" value="ECO:0007669"/>
    <property type="project" value="InterPro"/>
</dbReference>
<proteinExistence type="predicted"/>
<dbReference type="InterPro" id="IPR000157">
    <property type="entry name" value="TIR_dom"/>
</dbReference>
<dbReference type="Pfam" id="PF23282">
    <property type="entry name" value="WHD_ROQ1"/>
    <property type="match status" value="1"/>
</dbReference>
<gene>
    <name evidence="4" type="ORF">M8C21_012315</name>
</gene>
<dbReference type="AlphaFoldDB" id="A0AAD5DDL4"/>
<dbReference type="InterPro" id="IPR044974">
    <property type="entry name" value="Disease_R_plants"/>
</dbReference>
<reference evidence="4" key="1">
    <citation type="submission" date="2022-06" db="EMBL/GenBank/DDBJ databases">
        <title>Uncovering the hologenomic basis of an extraordinary plant invasion.</title>
        <authorList>
            <person name="Bieker V.C."/>
            <person name="Martin M.D."/>
            <person name="Gilbert T."/>
            <person name="Hodgins K."/>
            <person name="Battlay P."/>
            <person name="Petersen B."/>
            <person name="Wilson J."/>
        </authorList>
    </citation>
    <scope>NUCLEOTIDE SEQUENCE</scope>
    <source>
        <strain evidence="4">AA19_3_7</strain>
        <tissue evidence="4">Leaf</tissue>
    </source>
</reference>
<dbReference type="SUPFAM" id="SSF52200">
    <property type="entry name" value="Toll/Interleukin receptor TIR domain"/>
    <property type="match status" value="1"/>
</dbReference>
<evidence type="ECO:0000256" key="2">
    <source>
        <dbReference type="ARBA" id="ARBA00022821"/>
    </source>
</evidence>
<comment type="caution">
    <text evidence="4">The sequence shown here is derived from an EMBL/GenBank/DDBJ whole genome shotgun (WGS) entry which is preliminary data.</text>
</comment>
<keyword evidence="5" id="KW-1185">Reference proteome</keyword>
<dbReference type="Proteomes" id="UP001206925">
    <property type="component" value="Unassembled WGS sequence"/>
</dbReference>
<dbReference type="PROSITE" id="PS50104">
    <property type="entry name" value="TIR"/>
    <property type="match status" value="1"/>
</dbReference>
<dbReference type="PANTHER" id="PTHR11017">
    <property type="entry name" value="LEUCINE-RICH REPEAT-CONTAINING PROTEIN"/>
    <property type="match status" value="1"/>
</dbReference>
<dbReference type="InterPro" id="IPR035897">
    <property type="entry name" value="Toll_tir_struct_dom_sf"/>
</dbReference>
<dbReference type="SMART" id="SM00255">
    <property type="entry name" value="TIR"/>
    <property type="match status" value="1"/>
</dbReference>
<name>A0AAD5DDL4_AMBAR</name>
<dbReference type="SUPFAM" id="SSF46785">
    <property type="entry name" value="Winged helix' DNA-binding domain"/>
    <property type="match status" value="1"/>
</dbReference>
<dbReference type="Pfam" id="PF01582">
    <property type="entry name" value="TIR"/>
    <property type="match status" value="1"/>
</dbReference>
<evidence type="ECO:0000313" key="5">
    <source>
        <dbReference type="Proteomes" id="UP001206925"/>
    </source>
</evidence>
<dbReference type="PANTHER" id="PTHR11017:SF492">
    <property type="entry name" value="TIR DOMAIN, P-LOOP CONTAINING NUCLEOSIDE TRIPHOSPHATE HYDROLASE"/>
    <property type="match status" value="1"/>
</dbReference>
<dbReference type="InterPro" id="IPR036390">
    <property type="entry name" value="WH_DNA-bd_sf"/>
</dbReference>
<feature type="domain" description="TIR" evidence="3">
    <location>
        <begin position="64"/>
        <end position="236"/>
    </location>
</feature>
<evidence type="ECO:0000256" key="1">
    <source>
        <dbReference type="ARBA" id="ARBA00022737"/>
    </source>
</evidence>
<dbReference type="InterPro" id="IPR058192">
    <property type="entry name" value="WHD_ROQ1-like"/>
</dbReference>
<protein>
    <recommendedName>
        <fullName evidence="3">TIR domain-containing protein</fullName>
    </recommendedName>
</protein>
<accession>A0AAD5DDL4</accession>
<organism evidence="4 5">
    <name type="scientific">Ambrosia artemisiifolia</name>
    <name type="common">Common ragweed</name>
    <dbReference type="NCBI Taxonomy" id="4212"/>
    <lineage>
        <taxon>Eukaryota</taxon>
        <taxon>Viridiplantae</taxon>
        <taxon>Streptophyta</taxon>
        <taxon>Embryophyta</taxon>
        <taxon>Tracheophyta</taxon>
        <taxon>Spermatophyta</taxon>
        <taxon>Magnoliopsida</taxon>
        <taxon>eudicotyledons</taxon>
        <taxon>Gunneridae</taxon>
        <taxon>Pentapetalae</taxon>
        <taxon>asterids</taxon>
        <taxon>campanulids</taxon>
        <taxon>Asterales</taxon>
        <taxon>Asteraceae</taxon>
        <taxon>Asteroideae</taxon>
        <taxon>Heliantheae alliance</taxon>
        <taxon>Heliantheae</taxon>
        <taxon>Ambrosia</taxon>
    </lineage>
</organism>
<keyword evidence="2" id="KW-0611">Plant defense</keyword>
<dbReference type="Gene3D" id="3.40.50.10140">
    <property type="entry name" value="Toll/interleukin-1 receptor homology (TIR) domain"/>
    <property type="match status" value="1"/>
</dbReference>
<evidence type="ECO:0000259" key="3">
    <source>
        <dbReference type="PROSITE" id="PS50104"/>
    </source>
</evidence>
<evidence type="ECO:0000313" key="4">
    <source>
        <dbReference type="EMBL" id="KAI7757847.1"/>
    </source>
</evidence>
<keyword evidence="1" id="KW-0677">Repeat</keyword>
<dbReference type="GO" id="GO:0006952">
    <property type="term" value="P:defense response"/>
    <property type="evidence" value="ECO:0007669"/>
    <property type="project" value="UniProtKB-KW"/>
</dbReference>
<dbReference type="EMBL" id="JAMZMK010000052">
    <property type="protein sequence ID" value="KAI7757847.1"/>
    <property type="molecule type" value="Genomic_DNA"/>
</dbReference>
<sequence length="243" mass="27541">MNSMSSLKDVDRKIQYVLRKSFDSLPFENHKKLFLDIACFFVGENKDMVTVLREDLNANSGIRTLINRCLLSVSSETGELMMHHLLQDMGRKIVCEESIDPSGRSRVWHDDAYRVLRKGDGSTTIEGLALDMRNIKQGVESQNYAKSRWCLDELCLILEQKRKFGDFVLPVFYHVDPSDVRNHRGSFSVKGSKGTVDDARRWKAALTEVANLSGMELSGSEIHFIAGVIDTIKSELETRHTNG</sequence>